<evidence type="ECO:0000256" key="3">
    <source>
        <dbReference type="ARBA" id="ARBA00023001"/>
    </source>
</evidence>
<evidence type="ECO:0000256" key="11">
    <source>
        <dbReference type="SAM" id="MobiDB-lite"/>
    </source>
</evidence>
<keyword evidence="13" id="KW-1185">Reference proteome</keyword>
<gene>
    <name evidence="12" type="ORF">ACFO4E_07605</name>
</gene>
<dbReference type="RefSeq" id="WP_378572336.1">
    <property type="nucleotide sequence ID" value="NZ_JBHSFQ010000005.1"/>
</dbReference>
<dbReference type="Pfam" id="PF01341">
    <property type="entry name" value="Glyco_hydro_6"/>
    <property type="match status" value="1"/>
</dbReference>
<protein>
    <recommendedName>
        <fullName evidence="10">Glucanase</fullName>
        <ecNumber evidence="10">3.2.1.-</ecNumber>
    </recommendedName>
</protein>
<keyword evidence="1" id="KW-0732">Signal</keyword>
<comment type="caution">
    <text evidence="12">The sequence shown here is derived from an EMBL/GenBank/DDBJ whole genome shotgun (WGS) entry which is preliminary data.</text>
</comment>
<dbReference type="InterPro" id="IPR036434">
    <property type="entry name" value="Beta_cellobiohydrolase_sf"/>
</dbReference>
<evidence type="ECO:0000256" key="1">
    <source>
        <dbReference type="ARBA" id="ARBA00022729"/>
    </source>
</evidence>
<feature type="compositionally biased region" description="Basic residues" evidence="11">
    <location>
        <begin position="14"/>
        <end position="32"/>
    </location>
</feature>
<evidence type="ECO:0000256" key="8">
    <source>
        <dbReference type="PROSITE-ProRule" id="PRU10056"/>
    </source>
</evidence>
<keyword evidence="2 10" id="KW-0378">Hydrolase</keyword>
<keyword evidence="4" id="KW-1015">Disulfide bond</keyword>
<reference evidence="13" key="1">
    <citation type="journal article" date="2019" name="Int. J. Syst. Evol. Microbiol.">
        <title>The Global Catalogue of Microorganisms (GCM) 10K type strain sequencing project: providing services to taxonomists for standard genome sequencing and annotation.</title>
        <authorList>
            <consortium name="The Broad Institute Genomics Platform"/>
            <consortium name="The Broad Institute Genome Sequencing Center for Infectious Disease"/>
            <person name="Wu L."/>
            <person name="Ma J."/>
        </authorList>
    </citation>
    <scope>NUCLEOTIDE SEQUENCE [LARGE SCALE GENOMIC DNA]</scope>
    <source>
        <strain evidence="13">XZYJ18</strain>
    </source>
</reference>
<dbReference type="Gene3D" id="3.20.20.40">
    <property type="entry name" value="1, 4-beta cellobiohydrolase"/>
    <property type="match status" value="1"/>
</dbReference>
<organism evidence="12 13">
    <name type="scientific">Nocardiopsis mangrovi</name>
    <dbReference type="NCBI Taxonomy" id="1179818"/>
    <lineage>
        <taxon>Bacteria</taxon>
        <taxon>Bacillati</taxon>
        <taxon>Actinomycetota</taxon>
        <taxon>Actinomycetes</taxon>
        <taxon>Streptosporangiales</taxon>
        <taxon>Nocardiopsidaceae</taxon>
        <taxon>Nocardiopsis</taxon>
    </lineage>
</organism>
<evidence type="ECO:0000256" key="6">
    <source>
        <dbReference type="ARBA" id="ARBA00023295"/>
    </source>
</evidence>
<dbReference type="PRINTS" id="PR00733">
    <property type="entry name" value="GLHYDRLASE6"/>
</dbReference>
<comment type="similarity">
    <text evidence="10">Belongs to the glycosyl hydrolase family 6.</text>
</comment>
<dbReference type="PROSITE" id="PS00656">
    <property type="entry name" value="GLYCOSYL_HYDROL_F6_2"/>
    <property type="match status" value="1"/>
</dbReference>
<dbReference type="EC" id="3.2.1.-" evidence="10"/>
<evidence type="ECO:0000313" key="13">
    <source>
        <dbReference type="Proteomes" id="UP001595923"/>
    </source>
</evidence>
<evidence type="ECO:0000256" key="5">
    <source>
        <dbReference type="ARBA" id="ARBA00023277"/>
    </source>
</evidence>
<keyword evidence="3 10" id="KW-0136">Cellulose degradation</keyword>
<dbReference type="PANTHER" id="PTHR34876">
    <property type="match status" value="1"/>
</dbReference>
<dbReference type="SUPFAM" id="SSF51989">
    <property type="entry name" value="Glycosyl hydrolases family 6, cellulases"/>
    <property type="match status" value="1"/>
</dbReference>
<name>A0ABV9DS31_9ACTN</name>
<dbReference type="PIRSF" id="PIRSF001100">
    <property type="entry name" value="Beta_cellobiohydrolase"/>
    <property type="match status" value="1"/>
</dbReference>
<dbReference type="InterPro" id="IPR001524">
    <property type="entry name" value="Glyco_hydro_6_CS"/>
</dbReference>
<keyword evidence="6 10" id="KW-0326">Glycosidase</keyword>
<feature type="active site" description="Proton donor" evidence="9">
    <location>
        <position position="178"/>
    </location>
</feature>
<dbReference type="GO" id="GO:0016787">
    <property type="term" value="F:hydrolase activity"/>
    <property type="evidence" value="ECO:0007669"/>
    <property type="project" value="UniProtKB-KW"/>
</dbReference>
<dbReference type="PANTHER" id="PTHR34876:SF4">
    <property type="entry name" value="1,4-BETA-D-GLUCAN CELLOBIOHYDROLASE C-RELATED"/>
    <property type="match status" value="1"/>
</dbReference>
<evidence type="ECO:0000256" key="2">
    <source>
        <dbReference type="ARBA" id="ARBA00022801"/>
    </source>
</evidence>
<feature type="active site" evidence="8">
    <location>
        <position position="140"/>
    </location>
</feature>
<dbReference type="EMBL" id="JBHSFQ010000005">
    <property type="protein sequence ID" value="MFC4561719.1"/>
    <property type="molecule type" value="Genomic_DNA"/>
</dbReference>
<dbReference type="InterPro" id="IPR016288">
    <property type="entry name" value="Beta_cellobiohydrolase"/>
</dbReference>
<evidence type="ECO:0000256" key="9">
    <source>
        <dbReference type="PROSITE-ProRule" id="PRU10057"/>
    </source>
</evidence>
<dbReference type="Proteomes" id="UP001595923">
    <property type="component" value="Unassembled WGS sequence"/>
</dbReference>
<accession>A0ABV9DS31</accession>
<evidence type="ECO:0000256" key="10">
    <source>
        <dbReference type="RuleBase" id="RU361186"/>
    </source>
</evidence>
<keyword evidence="5 10" id="KW-0119">Carbohydrate metabolism</keyword>
<keyword evidence="7 10" id="KW-0624">Polysaccharide degradation</keyword>
<dbReference type="PROSITE" id="PS00655">
    <property type="entry name" value="GLYCOSYL_HYDROL_F6_1"/>
    <property type="match status" value="1"/>
</dbReference>
<evidence type="ECO:0000256" key="4">
    <source>
        <dbReference type="ARBA" id="ARBA00023157"/>
    </source>
</evidence>
<evidence type="ECO:0000313" key="12">
    <source>
        <dbReference type="EMBL" id="MFC4561719.1"/>
    </source>
</evidence>
<sequence>MTTTDAIPAGHPRPPLRSHRPPAARRASRPLRRAAAAAATLLLAAGLAAGTAAPASAADLPDDTEFFADPQSQVARWVAGNPSDTRRPVIEERIAVHAQGIWFSNYEPDTVTEDVRRVTDSAAQAGEVPALVPYQLPNRDCGGASAGGAPDIPAYNAWIDGFADGLGEDPVLVLLEPDSLALITCLDDQELAERNGALSRAAEVIHDANPQARVYLDAGHSAWNAPEEQARRLRAAGVTEDADGIYTNVSNYRHTGDERVFATAVLSQLGDPDLRAVIDTSRNGNGPAAGGEWCDPAGRAVGEPPTGATGDPLVDAYLWVKPPGEVDGCAGPAGSFSPDYAYGLATN</sequence>
<proteinExistence type="inferred from homology"/>
<feature type="region of interest" description="Disordered" evidence="11">
    <location>
        <begin position="1"/>
        <end position="32"/>
    </location>
</feature>
<evidence type="ECO:0000256" key="7">
    <source>
        <dbReference type="ARBA" id="ARBA00023326"/>
    </source>
</evidence>